<keyword evidence="1" id="KW-1133">Transmembrane helix</keyword>
<dbReference type="AlphaFoldDB" id="A0A7Y8FCF8"/>
<sequence>MNIDYFLNLPMKTQLAMGSSLAVIASISIGIFLAYRKLEIMEGLLDNCRLVAAHRRHWGDSPRGRMIRLCVVHVAIALPRWNARRGVIDLRQVQAFPRGLKAAFRAMSFIGMAGITGWIALYFGAHPNL</sequence>
<name>A0A7Y8FCF8_9PSED</name>
<evidence type="ECO:0000313" key="3">
    <source>
        <dbReference type="Proteomes" id="UP000537188"/>
    </source>
</evidence>
<protein>
    <submittedName>
        <fullName evidence="2">Uncharacterized protein</fullName>
    </submittedName>
</protein>
<dbReference type="EMBL" id="JACARF010000016">
    <property type="protein sequence ID" value="NWE76817.1"/>
    <property type="molecule type" value="Genomic_DNA"/>
</dbReference>
<feature type="transmembrane region" description="Helical" evidence="1">
    <location>
        <begin position="15"/>
        <end position="35"/>
    </location>
</feature>
<evidence type="ECO:0000313" key="2">
    <source>
        <dbReference type="EMBL" id="NWE76817.1"/>
    </source>
</evidence>
<reference evidence="2 3" key="1">
    <citation type="submission" date="2020-04" db="EMBL/GenBank/DDBJ databases">
        <title>Molecular characterization of pseudomonads from Agaricus bisporus reveal novel blotch 2 pathogens in Western Europe.</title>
        <authorList>
            <person name="Taparia T."/>
            <person name="Krijger M."/>
            <person name="Haynes E."/>
            <person name="Elpinstone J.G."/>
            <person name="Noble R."/>
            <person name="Van Der Wolf J."/>
        </authorList>
    </citation>
    <scope>NUCLEOTIDE SEQUENCE [LARGE SCALE GENOMIC DNA]</scope>
    <source>
        <strain evidence="2 3">IPO3781</strain>
    </source>
</reference>
<proteinExistence type="predicted"/>
<keyword evidence="1" id="KW-0472">Membrane</keyword>
<dbReference type="RefSeq" id="WP_177114245.1">
    <property type="nucleotide sequence ID" value="NZ_JACARF010000016.1"/>
</dbReference>
<dbReference type="Proteomes" id="UP000537188">
    <property type="component" value="Unassembled WGS sequence"/>
</dbReference>
<evidence type="ECO:0000256" key="1">
    <source>
        <dbReference type="SAM" id="Phobius"/>
    </source>
</evidence>
<feature type="transmembrane region" description="Helical" evidence="1">
    <location>
        <begin position="103"/>
        <end position="125"/>
    </location>
</feature>
<comment type="caution">
    <text evidence="2">The sequence shown here is derived from an EMBL/GenBank/DDBJ whole genome shotgun (WGS) entry which is preliminary data.</text>
</comment>
<gene>
    <name evidence="2" type="ORF">HX828_14735</name>
</gene>
<organism evidence="2 3">
    <name type="scientific">Pseudomonas yamanorum</name>
    <dbReference type="NCBI Taxonomy" id="515393"/>
    <lineage>
        <taxon>Bacteria</taxon>
        <taxon>Pseudomonadati</taxon>
        <taxon>Pseudomonadota</taxon>
        <taxon>Gammaproteobacteria</taxon>
        <taxon>Pseudomonadales</taxon>
        <taxon>Pseudomonadaceae</taxon>
        <taxon>Pseudomonas</taxon>
    </lineage>
</organism>
<accession>A0A7Y8FCF8</accession>
<keyword evidence="1" id="KW-0812">Transmembrane</keyword>